<evidence type="ECO:0000313" key="3">
    <source>
        <dbReference type="Proteomes" id="UP001500449"/>
    </source>
</evidence>
<keyword evidence="3" id="KW-1185">Reference proteome</keyword>
<protein>
    <submittedName>
        <fullName evidence="2">Uncharacterized protein</fullName>
    </submittedName>
</protein>
<evidence type="ECO:0000256" key="1">
    <source>
        <dbReference type="SAM" id="MobiDB-lite"/>
    </source>
</evidence>
<feature type="region of interest" description="Disordered" evidence="1">
    <location>
        <begin position="1"/>
        <end position="55"/>
    </location>
</feature>
<accession>A0ABN2NEN1</accession>
<feature type="compositionally biased region" description="Polar residues" evidence="1">
    <location>
        <begin position="46"/>
        <end position="55"/>
    </location>
</feature>
<gene>
    <name evidence="2" type="ORF">GCM10009836_49230</name>
</gene>
<reference evidence="2 3" key="1">
    <citation type="journal article" date="2019" name="Int. J. Syst. Evol. Microbiol.">
        <title>The Global Catalogue of Microorganisms (GCM) 10K type strain sequencing project: providing services to taxonomists for standard genome sequencing and annotation.</title>
        <authorList>
            <consortium name="The Broad Institute Genomics Platform"/>
            <consortium name="The Broad Institute Genome Sequencing Center for Infectious Disease"/>
            <person name="Wu L."/>
            <person name="Ma J."/>
        </authorList>
    </citation>
    <scope>NUCLEOTIDE SEQUENCE [LARGE SCALE GENOMIC DNA]</scope>
    <source>
        <strain evidence="2 3">JCM 16009</strain>
    </source>
</reference>
<proteinExistence type="predicted"/>
<comment type="caution">
    <text evidence="2">The sequence shown here is derived from an EMBL/GenBank/DDBJ whole genome shotgun (WGS) entry which is preliminary data.</text>
</comment>
<feature type="compositionally biased region" description="Polar residues" evidence="1">
    <location>
        <begin position="1"/>
        <end position="17"/>
    </location>
</feature>
<name>A0ABN2NEN1_9PSEU</name>
<dbReference type="EMBL" id="BAAAQK010000018">
    <property type="protein sequence ID" value="GAA1863024.1"/>
    <property type="molecule type" value="Genomic_DNA"/>
</dbReference>
<evidence type="ECO:0000313" key="2">
    <source>
        <dbReference type="EMBL" id="GAA1863024.1"/>
    </source>
</evidence>
<dbReference type="Proteomes" id="UP001500449">
    <property type="component" value="Unassembled WGS sequence"/>
</dbReference>
<sequence length="55" mass="5961">MTTGSAQSSTNPSTEVSQGPRIGLRHRILMGPDGRAARTRRRIPVSISSARLTDR</sequence>
<organism evidence="2 3">
    <name type="scientific">Pseudonocardia ailaonensis</name>
    <dbReference type="NCBI Taxonomy" id="367279"/>
    <lineage>
        <taxon>Bacteria</taxon>
        <taxon>Bacillati</taxon>
        <taxon>Actinomycetota</taxon>
        <taxon>Actinomycetes</taxon>
        <taxon>Pseudonocardiales</taxon>
        <taxon>Pseudonocardiaceae</taxon>
        <taxon>Pseudonocardia</taxon>
    </lineage>
</organism>